<evidence type="ECO:0000313" key="1">
    <source>
        <dbReference type="EMBL" id="KAI3376853.1"/>
    </source>
</evidence>
<name>A0ACB8XDD6_9TELE</name>
<comment type="caution">
    <text evidence="1">The sequence shown here is derived from an EMBL/GenBank/DDBJ whole genome shotgun (WGS) entry which is preliminary data.</text>
</comment>
<accession>A0ACB8XDD6</accession>
<proteinExistence type="predicted"/>
<dbReference type="EMBL" id="CM041531">
    <property type="protein sequence ID" value="KAI3376853.1"/>
    <property type="molecule type" value="Genomic_DNA"/>
</dbReference>
<evidence type="ECO:0000313" key="2">
    <source>
        <dbReference type="Proteomes" id="UP000831701"/>
    </source>
</evidence>
<organism evidence="1 2">
    <name type="scientific">Scortum barcoo</name>
    <name type="common">barcoo grunter</name>
    <dbReference type="NCBI Taxonomy" id="214431"/>
    <lineage>
        <taxon>Eukaryota</taxon>
        <taxon>Metazoa</taxon>
        <taxon>Chordata</taxon>
        <taxon>Craniata</taxon>
        <taxon>Vertebrata</taxon>
        <taxon>Euteleostomi</taxon>
        <taxon>Actinopterygii</taxon>
        <taxon>Neopterygii</taxon>
        <taxon>Teleostei</taxon>
        <taxon>Neoteleostei</taxon>
        <taxon>Acanthomorphata</taxon>
        <taxon>Eupercaria</taxon>
        <taxon>Centrarchiformes</taxon>
        <taxon>Terapontoidei</taxon>
        <taxon>Terapontidae</taxon>
        <taxon>Scortum</taxon>
    </lineage>
</organism>
<sequence>MPKLSGCGLSETHCEVVASALKSNPSHLRELELSDNILQDSGVKLLSAGLESPNCKLETLRLWRCSLSEISCASLASALKSNPSHLRELELSFNNLQLQDSGVKLLCGFLESPHCRLQTLRLRSCCSLSEISCASLASALKSNPSHLRELELSKNKLQDSGVKLLCGFLESPHCRLQTLRFSHCSLSDISCASLASALKSNPSHLRELELSNNKLQDSGVKLLCGFLESPHCRLQTLRLRKCSLSEISCASLASALKSNPSHLRELELSDNYLQYSGVKLLSDLVESPHCRLQTLRIDR</sequence>
<keyword evidence="2" id="KW-1185">Reference proteome</keyword>
<reference evidence="1" key="1">
    <citation type="submission" date="2022-04" db="EMBL/GenBank/DDBJ databases">
        <title>Jade perch genome.</title>
        <authorList>
            <person name="Chao B."/>
        </authorList>
    </citation>
    <scope>NUCLEOTIDE SEQUENCE</scope>
    <source>
        <strain evidence="1">CB-2022</strain>
    </source>
</reference>
<protein>
    <submittedName>
        <fullName evidence="1">Uncharacterized protein</fullName>
    </submittedName>
</protein>
<dbReference type="Proteomes" id="UP000831701">
    <property type="component" value="Chromosome 1"/>
</dbReference>
<gene>
    <name evidence="1" type="ORF">L3Q82_000108</name>
</gene>